<dbReference type="RefSeq" id="WP_229338513.1">
    <property type="nucleotide sequence ID" value="NZ_JAJBZG010000001.1"/>
</dbReference>
<dbReference type="GO" id="GO:0005524">
    <property type="term" value="F:ATP binding"/>
    <property type="evidence" value="ECO:0007669"/>
    <property type="project" value="UniProtKB-UniRule"/>
</dbReference>
<feature type="binding site" evidence="10">
    <location>
        <begin position="12"/>
        <end position="17"/>
    </location>
    <ligand>
        <name>substrate</name>
    </ligand>
</feature>
<evidence type="ECO:0000256" key="5">
    <source>
        <dbReference type="ARBA" id="ARBA00022694"/>
    </source>
</evidence>
<dbReference type="PANTHER" id="PTHR11088">
    <property type="entry name" value="TRNA DIMETHYLALLYLTRANSFERASE"/>
    <property type="match status" value="1"/>
</dbReference>
<comment type="function">
    <text evidence="2 10 12">Catalyzes the transfer of a dimethylallyl group onto the adenine at position 37 in tRNAs that read codons beginning with uridine, leading to the formation of N6-(dimethylallyl)adenosine (i(6)A).</text>
</comment>
<reference evidence="14" key="1">
    <citation type="submission" date="2021-10" db="EMBL/GenBank/DDBJ databases">
        <title>Gramella sp. ASW11-100T, isolated from marine sediment.</title>
        <authorList>
            <person name="Xia C."/>
        </authorList>
    </citation>
    <scope>NUCLEOTIDE SEQUENCE</scope>
    <source>
        <strain evidence="14">ASW11-100</strain>
    </source>
</reference>
<organism evidence="14 15">
    <name type="scientific">Christiangramia sediminis</name>
    <dbReference type="NCBI Taxonomy" id="2881336"/>
    <lineage>
        <taxon>Bacteria</taxon>
        <taxon>Pseudomonadati</taxon>
        <taxon>Bacteroidota</taxon>
        <taxon>Flavobacteriia</taxon>
        <taxon>Flavobacteriales</taxon>
        <taxon>Flavobacteriaceae</taxon>
        <taxon>Christiangramia</taxon>
    </lineage>
</organism>
<dbReference type="PANTHER" id="PTHR11088:SF60">
    <property type="entry name" value="TRNA DIMETHYLALLYLTRANSFERASE"/>
    <property type="match status" value="1"/>
</dbReference>
<evidence type="ECO:0000256" key="6">
    <source>
        <dbReference type="ARBA" id="ARBA00022741"/>
    </source>
</evidence>
<comment type="caution">
    <text evidence="10">Lacks conserved residue(s) required for the propagation of feature annotation.</text>
</comment>
<dbReference type="HAMAP" id="MF_00185">
    <property type="entry name" value="IPP_trans"/>
    <property type="match status" value="1"/>
</dbReference>
<dbReference type="Proteomes" id="UP001139414">
    <property type="component" value="Unassembled WGS sequence"/>
</dbReference>
<feature type="binding site" evidence="10">
    <location>
        <begin position="10"/>
        <end position="17"/>
    </location>
    <ligand>
        <name>ATP</name>
        <dbReference type="ChEBI" id="CHEBI:30616"/>
    </ligand>
</feature>
<comment type="cofactor">
    <cofactor evidence="1 10">
        <name>Mg(2+)</name>
        <dbReference type="ChEBI" id="CHEBI:18420"/>
    </cofactor>
</comment>
<keyword evidence="4 10" id="KW-0808">Transferase</keyword>
<keyword evidence="6 10" id="KW-0547">Nucleotide-binding</keyword>
<evidence type="ECO:0000256" key="2">
    <source>
        <dbReference type="ARBA" id="ARBA00003213"/>
    </source>
</evidence>
<dbReference type="EC" id="2.5.1.75" evidence="10"/>
<name>A0A9X1LG39_9FLAO</name>
<evidence type="ECO:0000256" key="4">
    <source>
        <dbReference type="ARBA" id="ARBA00022679"/>
    </source>
</evidence>
<gene>
    <name evidence="10 14" type="primary">miaA</name>
    <name evidence="14" type="ORF">LGQ90_00245</name>
</gene>
<keyword evidence="8 10" id="KW-0460">Magnesium</keyword>
<dbReference type="SUPFAM" id="SSF52540">
    <property type="entry name" value="P-loop containing nucleoside triphosphate hydrolases"/>
    <property type="match status" value="2"/>
</dbReference>
<dbReference type="GO" id="GO:0052381">
    <property type="term" value="F:tRNA dimethylallyltransferase activity"/>
    <property type="evidence" value="ECO:0007669"/>
    <property type="project" value="UniProtKB-UniRule"/>
</dbReference>
<keyword evidence="5 10" id="KW-0819">tRNA processing</keyword>
<feature type="site" description="Interaction with substrate tRNA" evidence="10">
    <location>
        <position position="123"/>
    </location>
</feature>
<dbReference type="Gene3D" id="1.10.20.140">
    <property type="match status" value="1"/>
</dbReference>
<comment type="catalytic activity">
    <reaction evidence="9 10 11">
        <text>adenosine(37) in tRNA + dimethylallyl diphosphate = N(6)-dimethylallyladenosine(37) in tRNA + diphosphate</text>
        <dbReference type="Rhea" id="RHEA:26482"/>
        <dbReference type="Rhea" id="RHEA-COMP:10162"/>
        <dbReference type="Rhea" id="RHEA-COMP:10375"/>
        <dbReference type="ChEBI" id="CHEBI:33019"/>
        <dbReference type="ChEBI" id="CHEBI:57623"/>
        <dbReference type="ChEBI" id="CHEBI:74411"/>
        <dbReference type="ChEBI" id="CHEBI:74415"/>
        <dbReference type="EC" id="2.5.1.75"/>
    </reaction>
</comment>
<feature type="site" description="Interaction with substrate tRNA" evidence="10">
    <location>
        <position position="101"/>
    </location>
</feature>
<keyword evidence="7 10" id="KW-0067">ATP-binding</keyword>
<evidence type="ECO:0000256" key="12">
    <source>
        <dbReference type="RuleBase" id="RU003784"/>
    </source>
</evidence>
<evidence type="ECO:0000313" key="14">
    <source>
        <dbReference type="EMBL" id="MCB7479680.1"/>
    </source>
</evidence>
<comment type="similarity">
    <text evidence="3 10 13">Belongs to the IPP transferase family.</text>
</comment>
<dbReference type="NCBIfam" id="TIGR00174">
    <property type="entry name" value="miaA"/>
    <property type="match status" value="1"/>
</dbReference>
<evidence type="ECO:0000256" key="7">
    <source>
        <dbReference type="ARBA" id="ARBA00022840"/>
    </source>
</evidence>
<dbReference type="InterPro" id="IPR027417">
    <property type="entry name" value="P-loop_NTPase"/>
</dbReference>
<comment type="caution">
    <text evidence="14">The sequence shown here is derived from an EMBL/GenBank/DDBJ whole genome shotgun (WGS) entry which is preliminary data.</text>
</comment>
<evidence type="ECO:0000313" key="15">
    <source>
        <dbReference type="Proteomes" id="UP001139414"/>
    </source>
</evidence>
<dbReference type="GO" id="GO:0006400">
    <property type="term" value="P:tRNA modification"/>
    <property type="evidence" value="ECO:0007669"/>
    <property type="project" value="TreeGrafter"/>
</dbReference>
<comment type="subunit">
    <text evidence="10">Monomer.</text>
</comment>
<evidence type="ECO:0000256" key="10">
    <source>
        <dbReference type="HAMAP-Rule" id="MF_00185"/>
    </source>
</evidence>
<dbReference type="AlphaFoldDB" id="A0A9X1LG39"/>
<evidence type="ECO:0000256" key="9">
    <source>
        <dbReference type="ARBA" id="ARBA00049563"/>
    </source>
</evidence>
<evidence type="ECO:0000256" key="8">
    <source>
        <dbReference type="ARBA" id="ARBA00022842"/>
    </source>
</evidence>
<keyword evidence="15" id="KW-1185">Reference proteome</keyword>
<dbReference type="Gene3D" id="3.40.50.300">
    <property type="entry name" value="P-loop containing nucleotide triphosphate hydrolases"/>
    <property type="match status" value="1"/>
</dbReference>
<dbReference type="InterPro" id="IPR018022">
    <property type="entry name" value="IPT"/>
</dbReference>
<dbReference type="EMBL" id="JAJBZG010000001">
    <property type="protein sequence ID" value="MCB7479680.1"/>
    <property type="molecule type" value="Genomic_DNA"/>
</dbReference>
<evidence type="ECO:0000256" key="11">
    <source>
        <dbReference type="RuleBase" id="RU003783"/>
    </source>
</evidence>
<dbReference type="InterPro" id="IPR039657">
    <property type="entry name" value="Dimethylallyltransferase"/>
</dbReference>
<evidence type="ECO:0000256" key="3">
    <source>
        <dbReference type="ARBA" id="ARBA00005842"/>
    </source>
</evidence>
<accession>A0A9X1LG39</accession>
<protein>
    <recommendedName>
        <fullName evidence="10">tRNA dimethylallyltransferase</fullName>
        <ecNumber evidence="10">2.5.1.75</ecNumber>
    </recommendedName>
    <alternativeName>
        <fullName evidence="10">Dimethylallyl diphosphate:tRNA dimethylallyltransferase</fullName>
        <shortName evidence="10">DMAPP:tRNA dimethylallyltransferase</shortName>
        <shortName evidence="10">DMATase</shortName>
    </alternativeName>
    <alternativeName>
        <fullName evidence="10">Isopentenyl-diphosphate:tRNA isopentenyltransferase</fullName>
        <shortName evidence="10">IPP transferase</shortName>
        <shortName evidence="10">IPPT</shortName>
        <shortName evidence="10">IPTase</shortName>
    </alternativeName>
</protein>
<proteinExistence type="inferred from homology"/>
<feature type="region of interest" description="Interaction with substrate tRNA" evidence="10">
    <location>
        <begin position="35"/>
        <end position="38"/>
    </location>
</feature>
<evidence type="ECO:0000256" key="1">
    <source>
        <dbReference type="ARBA" id="ARBA00001946"/>
    </source>
</evidence>
<evidence type="ECO:0000256" key="13">
    <source>
        <dbReference type="RuleBase" id="RU003785"/>
    </source>
</evidence>
<dbReference type="Pfam" id="PF01715">
    <property type="entry name" value="IPPT"/>
    <property type="match status" value="1"/>
</dbReference>
<sequence>MPNFLINILGPTAIGKTSLSIEVAKHLNTEIISADSRQFFKEMSIGTAVPEAEELEAVTHHFIQHISIEEDYSVGDFEREAIKKLEMLFKKHSVAVMVGGSGLYVKAVTEGLDEFPEVDPEIRKNLNQHLQKDGIDWLQKQLFVLDPDYYKTADVQNPHRLIRALEICIETGKPFSSFLKQNKAKREFESIKIGLTANREMIYDRINKRVDLMIENGLVQEAKSLYSRKDLNALNTVGYKELFQYFDEETDLETAISEIKKNTRRFAKRQLTWFRKDPEIKWFEFDEEPEKIFDYIESRINT</sequence>